<accession>A0AAD7MH43</accession>
<organism evidence="1 2">
    <name type="scientific">Mycena metata</name>
    <dbReference type="NCBI Taxonomy" id="1033252"/>
    <lineage>
        <taxon>Eukaryota</taxon>
        <taxon>Fungi</taxon>
        <taxon>Dikarya</taxon>
        <taxon>Basidiomycota</taxon>
        <taxon>Agaricomycotina</taxon>
        <taxon>Agaricomycetes</taxon>
        <taxon>Agaricomycetidae</taxon>
        <taxon>Agaricales</taxon>
        <taxon>Marasmiineae</taxon>
        <taxon>Mycenaceae</taxon>
        <taxon>Mycena</taxon>
    </lineage>
</organism>
<dbReference type="AlphaFoldDB" id="A0AAD7MH43"/>
<protein>
    <submittedName>
        <fullName evidence="1">Uncharacterized protein</fullName>
    </submittedName>
</protein>
<comment type="caution">
    <text evidence="1">The sequence shown here is derived from an EMBL/GenBank/DDBJ whole genome shotgun (WGS) entry which is preliminary data.</text>
</comment>
<evidence type="ECO:0000313" key="2">
    <source>
        <dbReference type="Proteomes" id="UP001215598"/>
    </source>
</evidence>
<evidence type="ECO:0000313" key="1">
    <source>
        <dbReference type="EMBL" id="KAJ7715983.1"/>
    </source>
</evidence>
<gene>
    <name evidence="1" type="ORF">B0H16DRAFT_1741605</name>
</gene>
<keyword evidence="2" id="KW-1185">Reference proteome</keyword>
<proteinExistence type="predicted"/>
<dbReference type="Proteomes" id="UP001215598">
    <property type="component" value="Unassembled WGS sequence"/>
</dbReference>
<reference evidence="1" key="1">
    <citation type="submission" date="2023-03" db="EMBL/GenBank/DDBJ databases">
        <title>Massive genome expansion in bonnet fungi (Mycena s.s.) driven by repeated elements and novel gene families across ecological guilds.</title>
        <authorList>
            <consortium name="Lawrence Berkeley National Laboratory"/>
            <person name="Harder C.B."/>
            <person name="Miyauchi S."/>
            <person name="Viragh M."/>
            <person name="Kuo A."/>
            <person name="Thoen E."/>
            <person name="Andreopoulos B."/>
            <person name="Lu D."/>
            <person name="Skrede I."/>
            <person name="Drula E."/>
            <person name="Henrissat B."/>
            <person name="Morin E."/>
            <person name="Kohler A."/>
            <person name="Barry K."/>
            <person name="LaButti K."/>
            <person name="Morin E."/>
            <person name="Salamov A."/>
            <person name="Lipzen A."/>
            <person name="Mereny Z."/>
            <person name="Hegedus B."/>
            <person name="Baldrian P."/>
            <person name="Stursova M."/>
            <person name="Weitz H."/>
            <person name="Taylor A."/>
            <person name="Grigoriev I.V."/>
            <person name="Nagy L.G."/>
            <person name="Martin F."/>
            <person name="Kauserud H."/>
        </authorList>
    </citation>
    <scope>NUCLEOTIDE SEQUENCE</scope>
    <source>
        <strain evidence="1">CBHHK182m</strain>
    </source>
</reference>
<sequence>MAGSALTGLEEEYMQATSLQVSNMNYPAMLHFSYDSFPGVTPIHPRRLQVARFTICRLPNHPEAFALLRRMDWNQLFHTSLLGTRISVQNVREYIKQQVDDPIAREWLGARPYPQDFDPVHILYPGEPILDKLHCVQRSAYWNILECLDLRDRIHLAATASRFYHWNTVFDQMQVTRMVEPYGLCYGDLKLAQAATGMVLSGLMLAALVHLPFTPNDLDMYVHYTRGDDLVTYIERISHRVRYLRAPDNRLINIVETLADDPRKCVAATFHSSTTRGFVEWDRICHYEANFATRGLAMTSPAAMRLDMDNWMDLVRCWEILHKYADRGLSWIYDCPRSHVCGEDLDCPATKRTMQDRGCYLARFPLVNIPVYTQQRRHALSWSYKGEHCKTNEGAEDVHPAGGLYDQTFRRVLDLLQLLRYHPSEVTDVRYHSIGLSADRRSEIDIAPIYMFKRSKMDFAATRDRGAGPCDLYSYKLHQPPQSPSPLRVHPAYWDTWSDEEVDAYFTSESGSVLLRCPATASAETCALPVHIRCSAAIVERLCEEDWAHFSARVGLLRVNGATELFLEADELHAETGYTEWILTLECPADAAADVQVLFDAQAAALRNIMEYDKIMITDEDDNGHVSKDYRAWMIENTFFPLPSKIEADGVIYPFAKALMAASHLTIRNNSSARIPGWPAAVALDKLHWDFYPTRKCLVRDDLGEMDRFVMRDIHVCKYLTRLDPIHRATRSSVYRGHIIGQVDTRWEVPYANPLNCEDSDDFTVDFYNSQLDALEFVALGCNNIMPGRAVEEWMAPGDPTMTNNARFPMIRVAADISSGAAEVFAEGTDVDVTVNVVMDRRRLANGEWENTFSLWEDTGLEGWLGPVVNGFDTIKVVLTDDAMAFWNGGNWTFRPGQHMKLRVSLHRDAGFNGSSRTYSAWLKEFMLLVDEDLLPVYTDDESE</sequence>
<dbReference type="EMBL" id="JARKIB010000299">
    <property type="protein sequence ID" value="KAJ7715983.1"/>
    <property type="molecule type" value="Genomic_DNA"/>
</dbReference>
<name>A0AAD7MH43_9AGAR</name>